<organism evidence="2 3">
    <name type="scientific">Necator americanus</name>
    <name type="common">Human hookworm</name>
    <dbReference type="NCBI Taxonomy" id="51031"/>
    <lineage>
        <taxon>Eukaryota</taxon>
        <taxon>Metazoa</taxon>
        <taxon>Ecdysozoa</taxon>
        <taxon>Nematoda</taxon>
        <taxon>Chromadorea</taxon>
        <taxon>Rhabditida</taxon>
        <taxon>Rhabditina</taxon>
        <taxon>Rhabditomorpha</taxon>
        <taxon>Strongyloidea</taxon>
        <taxon>Ancylostomatidae</taxon>
        <taxon>Bunostominae</taxon>
        <taxon>Necator</taxon>
    </lineage>
</organism>
<dbReference type="EMBL" id="JAVFWL010000001">
    <property type="protein sequence ID" value="KAK6727012.1"/>
    <property type="molecule type" value="Genomic_DNA"/>
</dbReference>
<evidence type="ECO:0000313" key="3">
    <source>
        <dbReference type="Proteomes" id="UP001303046"/>
    </source>
</evidence>
<keyword evidence="3" id="KW-1185">Reference proteome</keyword>
<feature type="region of interest" description="Disordered" evidence="1">
    <location>
        <begin position="68"/>
        <end position="98"/>
    </location>
</feature>
<dbReference type="Proteomes" id="UP001303046">
    <property type="component" value="Unassembled WGS sequence"/>
</dbReference>
<proteinExistence type="predicted"/>
<gene>
    <name evidence="2" type="primary">Necator_chrI.g1109</name>
    <name evidence="2" type="ORF">RB195_004985</name>
</gene>
<protein>
    <submittedName>
        <fullName evidence="2">Uncharacterized protein</fullName>
    </submittedName>
</protein>
<evidence type="ECO:0000256" key="1">
    <source>
        <dbReference type="SAM" id="MobiDB-lite"/>
    </source>
</evidence>
<accession>A0ABR1BKN5</accession>
<name>A0ABR1BKN5_NECAM</name>
<evidence type="ECO:0000313" key="2">
    <source>
        <dbReference type="EMBL" id="KAK6727012.1"/>
    </source>
</evidence>
<reference evidence="2 3" key="1">
    <citation type="submission" date="2023-08" db="EMBL/GenBank/DDBJ databases">
        <title>A Necator americanus chromosomal reference genome.</title>
        <authorList>
            <person name="Ilik V."/>
            <person name="Petrzelkova K.J."/>
            <person name="Pardy F."/>
            <person name="Fuh T."/>
            <person name="Niatou-Singa F.S."/>
            <person name="Gouil Q."/>
            <person name="Baker L."/>
            <person name="Ritchie M.E."/>
            <person name="Jex A.R."/>
            <person name="Gazzola D."/>
            <person name="Li H."/>
            <person name="Toshio Fujiwara R."/>
            <person name="Zhan B."/>
            <person name="Aroian R.V."/>
            <person name="Pafco B."/>
            <person name="Schwarz E.M."/>
        </authorList>
    </citation>
    <scope>NUCLEOTIDE SEQUENCE [LARGE SCALE GENOMIC DNA]</scope>
    <source>
        <strain evidence="2 3">Aroian</strain>
        <tissue evidence="2">Whole animal</tissue>
    </source>
</reference>
<sequence length="145" mass="16466">MHEVLKLRHIRILKTYYGYTNGVPRRKRDEYYCARFEHIGNDDNIVNIINHHPYTHISVKKVRAALDKNKAGEAAPRKAPKGGNNISASVSAERRDAGDHEYRSELDMGYCSSANSYCEFSIPFPLFFALLTSFRCTTPHASGET</sequence>
<comment type="caution">
    <text evidence="2">The sequence shown here is derived from an EMBL/GenBank/DDBJ whole genome shotgun (WGS) entry which is preliminary data.</text>
</comment>